<accession>A0ABM7WJV2</accession>
<dbReference type="EMBL" id="AP025564">
    <property type="protein sequence ID" value="BDE96627.1"/>
    <property type="molecule type" value="Genomic_DNA"/>
</dbReference>
<reference evidence="1 2" key="1">
    <citation type="submission" date="2022-01" db="EMBL/GenBank/DDBJ databases">
        <title>Novel bile acid biosynthetic pathways are enriched in the microbiome of centenarians.</title>
        <authorList>
            <person name="Sato Y."/>
            <person name="Atarashi K."/>
            <person name="Plichta R.D."/>
            <person name="Arai Y."/>
            <person name="Sasajima S."/>
            <person name="Kearney M.S."/>
            <person name="Suda W."/>
            <person name="Takeshita K."/>
            <person name="Sasaki T."/>
            <person name="Okamoto S."/>
            <person name="Skelly N.A."/>
            <person name="Okamura Y."/>
            <person name="Vlamakis H."/>
            <person name="Li Y."/>
            <person name="Tanoue T."/>
            <person name="Takei H."/>
            <person name="Nittono H."/>
            <person name="Narushima S."/>
            <person name="Irie J."/>
            <person name="Itoh H."/>
            <person name="Moriya K."/>
            <person name="Sugiura Y."/>
            <person name="Suematsu M."/>
            <person name="Moritoki N."/>
            <person name="Shibata S."/>
            <person name="Littman R.D."/>
            <person name="Fischbach A.M."/>
            <person name="Uwamino Y."/>
            <person name="Inoue T."/>
            <person name="Honda A."/>
            <person name="Hattori M."/>
            <person name="Murai T."/>
            <person name="Xavier J.R."/>
            <person name="Hirose N."/>
            <person name="Honda K."/>
        </authorList>
    </citation>
    <scope>NUCLEOTIDE SEQUENCE [LARGE SCALE GENOMIC DNA]</scope>
    <source>
        <strain evidence="1 2">CE91-St30</strain>
    </source>
</reference>
<evidence type="ECO:0000313" key="1">
    <source>
        <dbReference type="EMBL" id="BDE96627.1"/>
    </source>
</evidence>
<proteinExistence type="predicted"/>
<keyword evidence="2" id="KW-1185">Reference proteome</keyword>
<sequence>MDNLKVMTNAQLESYAHMRGIDIADCSTKAERIEKIENHDGEANKVALQVMGVAVSISEDAMDDFEVLGWLGDITRKGDPTALPDLMKRLFRDDWQRIFDELKGDDYRLRTSKAAEFFAAIMEELNAKN</sequence>
<dbReference type="RefSeq" id="WP_244385871.1">
    <property type="nucleotide sequence ID" value="NZ_AP025564.1"/>
</dbReference>
<evidence type="ECO:0000313" key="2">
    <source>
        <dbReference type="Proteomes" id="UP001320544"/>
    </source>
</evidence>
<name>A0ABM7WJV2_9ACTN</name>
<dbReference type="Proteomes" id="UP001320544">
    <property type="component" value="Chromosome"/>
</dbReference>
<protein>
    <submittedName>
        <fullName evidence="1">Uncharacterized protein</fullName>
    </submittedName>
</protein>
<gene>
    <name evidence="1" type="ORF">CE91St30_19600</name>
</gene>
<organism evidence="1 2">
    <name type="scientific">Raoultibacter timonensis</name>
    <dbReference type="NCBI Taxonomy" id="1907662"/>
    <lineage>
        <taxon>Bacteria</taxon>
        <taxon>Bacillati</taxon>
        <taxon>Actinomycetota</taxon>
        <taxon>Coriobacteriia</taxon>
        <taxon>Eggerthellales</taxon>
        <taxon>Eggerthellaceae</taxon>
        <taxon>Raoultibacter</taxon>
    </lineage>
</organism>